<evidence type="ECO:0008006" key="2">
    <source>
        <dbReference type="Google" id="ProtNLM"/>
    </source>
</evidence>
<evidence type="ECO:0000313" key="1">
    <source>
        <dbReference type="EMBL" id="GAH93312.1"/>
    </source>
</evidence>
<name>X1JH11_9ZZZZ</name>
<proteinExistence type="predicted"/>
<dbReference type="AlphaFoldDB" id="X1JH11"/>
<protein>
    <recommendedName>
        <fullName evidence="2">Histidine kinase/HSP90-like ATPase domain-containing protein</fullName>
    </recommendedName>
</protein>
<dbReference type="InterPro" id="IPR036890">
    <property type="entry name" value="HATPase_C_sf"/>
</dbReference>
<dbReference type="Gene3D" id="3.30.565.10">
    <property type="entry name" value="Histidine kinase-like ATPase, C-terminal domain"/>
    <property type="match status" value="1"/>
</dbReference>
<accession>X1JH11</accession>
<comment type="caution">
    <text evidence="1">The sequence shown here is derived from an EMBL/GenBank/DDBJ whole genome shotgun (WGS) entry which is preliminary data.</text>
</comment>
<organism evidence="1">
    <name type="scientific">marine sediment metagenome</name>
    <dbReference type="NCBI Taxonomy" id="412755"/>
    <lineage>
        <taxon>unclassified sequences</taxon>
        <taxon>metagenomes</taxon>
        <taxon>ecological metagenomes</taxon>
    </lineage>
</organism>
<reference evidence="1" key="1">
    <citation type="journal article" date="2014" name="Front. Microbiol.">
        <title>High frequency of phylogenetically diverse reductive dehalogenase-homologous genes in deep subseafloor sedimentary metagenomes.</title>
        <authorList>
            <person name="Kawai M."/>
            <person name="Futagami T."/>
            <person name="Toyoda A."/>
            <person name="Takaki Y."/>
            <person name="Nishi S."/>
            <person name="Hori S."/>
            <person name="Arai W."/>
            <person name="Tsubouchi T."/>
            <person name="Morono Y."/>
            <person name="Uchiyama I."/>
            <person name="Ito T."/>
            <person name="Fujiyama A."/>
            <person name="Inagaki F."/>
            <person name="Takami H."/>
        </authorList>
    </citation>
    <scope>NUCLEOTIDE SEQUENCE</scope>
    <source>
        <strain evidence="1">Expedition CK06-06</strain>
    </source>
</reference>
<dbReference type="EMBL" id="BARV01001207">
    <property type="protein sequence ID" value="GAH93312.1"/>
    <property type="molecule type" value="Genomic_DNA"/>
</dbReference>
<dbReference type="SUPFAM" id="SSF55874">
    <property type="entry name" value="ATPase domain of HSP90 chaperone/DNA topoisomerase II/histidine kinase"/>
    <property type="match status" value="1"/>
</dbReference>
<gene>
    <name evidence="1" type="ORF">S06H3_03640</name>
</gene>
<sequence length="73" mass="7718">YAYDSGPGISDVELALTPGFTTASEKIRALGFGAGMGLPNIKHYADKSEIKSSLRTGTELKAMINLGVKNESK</sequence>
<feature type="non-terminal residue" evidence="1">
    <location>
        <position position="1"/>
    </location>
</feature>